<dbReference type="Gene3D" id="1.50.10.20">
    <property type="match status" value="2"/>
</dbReference>
<comment type="caution">
    <text evidence="7">The sequence shown here is derived from an EMBL/GenBank/DDBJ whole genome shotgun (WGS) entry which is preliminary data.</text>
</comment>
<evidence type="ECO:0000256" key="1">
    <source>
        <dbReference type="ARBA" id="ARBA00004999"/>
    </source>
</evidence>
<proteinExistence type="inferred from homology"/>
<dbReference type="AlphaFoldDB" id="A0A8J2FTF6"/>
<keyword evidence="8" id="KW-1185">Reference proteome</keyword>
<dbReference type="Pfam" id="PF13249">
    <property type="entry name" value="SQHop_cyclase_N"/>
    <property type="match status" value="1"/>
</dbReference>
<feature type="domain" description="Squalene cyclase C-terminal" evidence="5">
    <location>
        <begin position="341"/>
        <end position="658"/>
    </location>
</feature>
<protein>
    <submittedName>
        <fullName evidence="7">Squalene--hopene cyclase</fullName>
        <ecNumber evidence="7">4.2.1.129</ecNumber>
        <ecNumber evidence="7">5.4.99.17</ecNumber>
    </submittedName>
</protein>
<dbReference type="GO" id="GO:0051007">
    <property type="term" value="F:squalene-hopene cyclase activity"/>
    <property type="evidence" value="ECO:0007669"/>
    <property type="project" value="UniProtKB-EC"/>
</dbReference>
<dbReference type="NCBIfam" id="TIGR01507">
    <property type="entry name" value="hopene_cyclase"/>
    <property type="match status" value="1"/>
</dbReference>
<evidence type="ECO:0000256" key="4">
    <source>
        <dbReference type="ARBA" id="ARBA00023235"/>
    </source>
</evidence>
<dbReference type="UniPathway" id="UPA00337"/>
<dbReference type="SFLD" id="SFLDG01016">
    <property type="entry name" value="Prenyltransferase_Like_2"/>
    <property type="match status" value="1"/>
</dbReference>
<dbReference type="NCBIfam" id="TIGR01787">
    <property type="entry name" value="squalene_cyclas"/>
    <property type="match status" value="1"/>
</dbReference>
<dbReference type="EC" id="4.2.1.129" evidence="7"/>
<comment type="similarity">
    <text evidence="2">Belongs to the terpene cyclase/mutase family.</text>
</comment>
<evidence type="ECO:0000313" key="8">
    <source>
        <dbReference type="Proteomes" id="UP000663859"/>
    </source>
</evidence>
<sequence length="691" mass="78827">MEERVEKKVTALEERKVLPFSLIETARDLEGEAERAVGKAREFLLSLQREDGHWVFELLVDSTVVSDYLAFHHWWGKIDFEKQARFVKHILDRQLPDGGWSIYPEGPSELNATVKAYFALKLGGLSSDEPEMARARSTILRLGGLPACLTYTKLGLALLGVYPWEHLPSIPVEIILFPPWFPFSIYDLSSWTRGMVVPLSVLHHFKPTRFLPQDKQLQELFPYGTNDKTVLPFSFAWGKRVVSKRNIFLAVDRVLKVTEQIPWKPLRAKALAKAEAWILERVGEGSDGLGAIFPAMLYALAALRCLGYPDEHPVVKKAWRDLEALEVWDEKNADFRVQPCVSPVWDTAITMIALSESGLPPDHPSLRRAAEWLLSREVRFRGDWRFKNPFPEGSGWAFEYNNIYYPDVDDTAMVLLALLRSESSDPQAHLKAVERAFRWVESFQCSDGGWAAFDKDVNKKWLENVPFADHNAILDPPCCDITARVLELCGRLGVKRTLPMVQRAIRFLRRHQTEDGSWYGRWGVNYIYGTWQVLRGLEALGMDMNQPWILRGRDWLESCQNEDGGWGETCASYTQPELKGRGPSTASQTAWALMGIMACGDLERPSVERGIAYLCSLQNDDGSWTEDFITGTGFPGVFYLKYDSYRNVWPLLALSEYLRRKRGQKQIAASWARSLLTLAEWRSKRQEGSTP</sequence>
<dbReference type="EC" id="5.4.99.17" evidence="7"/>
<dbReference type="InterPro" id="IPR018333">
    <property type="entry name" value="Squalene_cyclase"/>
</dbReference>
<dbReference type="SUPFAM" id="SSF48239">
    <property type="entry name" value="Terpenoid cyclases/Protein prenyltransferases"/>
    <property type="match status" value="2"/>
</dbReference>
<keyword evidence="3" id="KW-0677">Repeat</keyword>
<dbReference type="PANTHER" id="PTHR11764:SF20">
    <property type="entry name" value="LANOSTEROL SYNTHASE"/>
    <property type="match status" value="1"/>
</dbReference>
<keyword evidence="7" id="KW-0456">Lyase</keyword>
<dbReference type="CDD" id="cd02892">
    <property type="entry name" value="SQCY_1"/>
    <property type="match status" value="1"/>
</dbReference>
<reference evidence="7" key="1">
    <citation type="submission" date="2021-02" db="EMBL/GenBank/DDBJ databases">
        <authorList>
            <person name="Cremers G."/>
            <person name="Picone N."/>
        </authorList>
    </citation>
    <scope>NUCLEOTIDE SEQUENCE</scope>
    <source>
        <strain evidence="7">PQ17</strain>
    </source>
</reference>
<accession>A0A8J2FTF6</accession>
<gene>
    <name evidence="7" type="primary">shc</name>
    <name evidence="7" type="ORF">MPNT_70056</name>
</gene>
<dbReference type="InterPro" id="IPR006400">
    <property type="entry name" value="Hopene-cyclase"/>
</dbReference>
<dbReference type="PANTHER" id="PTHR11764">
    <property type="entry name" value="TERPENE CYCLASE/MUTASE FAMILY MEMBER"/>
    <property type="match status" value="1"/>
</dbReference>
<dbReference type="Pfam" id="PF13243">
    <property type="entry name" value="SQHop_cyclase_C"/>
    <property type="match status" value="1"/>
</dbReference>
<dbReference type="InterPro" id="IPR002365">
    <property type="entry name" value="Terpene_synthase_CS"/>
</dbReference>
<dbReference type="InterPro" id="IPR032697">
    <property type="entry name" value="SQ_cyclase_N"/>
</dbReference>
<dbReference type="GO" id="GO:0005811">
    <property type="term" value="C:lipid droplet"/>
    <property type="evidence" value="ECO:0007669"/>
    <property type="project" value="InterPro"/>
</dbReference>
<organism evidence="7 8">
    <name type="scientific">Candidatus Methylacidithermus pantelleriae</name>
    <dbReference type="NCBI Taxonomy" id="2744239"/>
    <lineage>
        <taxon>Bacteria</taxon>
        <taxon>Pseudomonadati</taxon>
        <taxon>Verrucomicrobiota</taxon>
        <taxon>Methylacidiphilae</taxon>
        <taxon>Methylacidiphilales</taxon>
        <taxon>Methylacidiphilaceae</taxon>
        <taxon>Candidatus Methylacidithermus</taxon>
    </lineage>
</organism>
<keyword evidence="4 7" id="KW-0413">Isomerase</keyword>
<evidence type="ECO:0000313" key="7">
    <source>
        <dbReference type="EMBL" id="CAF0704519.1"/>
    </source>
</evidence>
<feature type="domain" description="Squalene cyclase N-terminal" evidence="6">
    <location>
        <begin position="39"/>
        <end position="330"/>
    </location>
</feature>
<dbReference type="EMBL" id="CAJNOB010000067">
    <property type="protein sequence ID" value="CAF0704519.1"/>
    <property type="molecule type" value="Genomic_DNA"/>
</dbReference>
<dbReference type="GO" id="GO:0016829">
    <property type="term" value="F:lyase activity"/>
    <property type="evidence" value="ECO:0007669"/>
    <property type="project" value="UniProtKB-KW"/>
</dbReference>
<evidence type="ECO:0000256" key="3">
    <source>
        <dbReference type="ARBA" id="ARBA00022737"/>
    </source>
</evidence>
<name>A0A8J2FTF6_9BACT</name>
<evidence type="ECO:0000259" key="5">
    <source>
        <dbReference type="Pfam" id="PF13243"/>
    </source>
</evidence>
<comment type="pathway">
    <text evidence="1">Secondary metabolite biosynthesis; hopanoid biosynthesis.</text>
</comment>
<dbReference type="Proteomes" id="UP000663859">
    <property type="component" value="Unassembled WGS sequence"/>
</dbReference>
<dbReference type="RefSeq" id="WP_174582559.1">
    <property type="nucleotide sequence ID" value="NZ_CAJNOB010000067.1"/>
</dbReference>
<dbReference type="PROSITE" id="PS01074">
    <property type="entry name" value="TERPENE_SYNTHASES"/>
    <property type="match status" value="1"/>
</dbReference>
<evidence type="ECO:0000259" key="6">
    <source>
        <dbReference type="Pfam" id="PF13249"/>
    </source>
</evidence>
<dbReference type="GO" id="GO:0016104">
    <property type="term" value="P:triterpenoid biosynthetic process"/>
    <property type="evidence" value="ECO:0007669"/>
    <property type="project" value="InterPro"/>
</dbReference>
<dbReference type="InterPro" id="IPR032696">
    <property type="entry name" value="SQ_cyclase_C"/>
</dbReference>
<dbReference type="InterPro" id="IPR008930">
    <property type="entry name" value="Terpenoid_cyclase/PrenylTrfase"/>
</dbReference>
<evidence type="ECO:0000256" key="2">
    <source>
        <dbReference type="ARBA" id="ARBA00009755"/>
    </source>
</evidence>